<feature type="domain" description="CN hydrolase" evidence="3">
    <location>
        <begin position="36"/>
        <end position="298"/>
    </location>
</feature>
<protein>
    <recommendedName>
        <fullName evidence="3">CN hydrolase domain-containing protein</fullName>
    </recommendedName>
</protein>
<dbReference type="GO" id="GO:0016811">
    <property type="term" value="F:hydrolase activity, acting on carbon-nitrogen (but not peptide) bonds, in linear amides"/>
    <property type="evidence" value="ECO:0007669"/>
    <property type="project" value="TreeGrafter"/>
</dbReference>
<dbReference type="InterPro" id="IPR050345">
    <property type="entry name" value="Aliph_Amidase/BUP"/>
</dbReference>
<dbReference type="AlphaFoldDB" id="A0A9P6NPZ5"/>
<dbReference type="Pfam" id="PF00795">
    <property type="entry name" value="CN_hydrolase"/>
    <property type="match status" value="1"/>
</dbReference>
<gene>
    <name evidence="4" type="ORF">CROQUDRAFT_656027</name>
</gene>
<reference evidence="4" key="1">
    <citation type="submission" date="2013-11" db="EMBL/GenBank/DDBJ databases">
        <title>Genome sequence of the fusiform rust pathogen reveals effectors for host alternation and coevolution with pine.</title>
        <authorList>
            <consortium name="DOE Joint Genome Institute"/>
            <person name="Smith K."/>
            <person name="Pendleton A."/>
            <person name="Kubisiak T."/>
            <person name="Anderson C."/>
            <person name="Salamov A."/>
            <person name="Aerts A."/>
            <person name="Riley R."/>
            <person name="Clum A."/>
            <person name="Lindquist E."/>
            <person name="Ence D."/>
            <person name="Campbell M."/>
            <person name="Kronenberg Z."/>
            <person name="Feau N."/>
            <person name="Dhillon B."/>
            <person name="Hamelin R."/>
            <person name="Burleigh J."/>
            <person name="Smith J."/>
            <person name="Yandell M."/>
            <person name="Nelson C."/>
            <person name="Grigoriev I."/>
            <person name="Davis J."/>
        </authorList>
    </citation>
    <scope>NUCLEOTIDE SEQUENCE</scope>
    <source>
        <strain evidence="4">G11</strain>
    </source>
</reference>
<keyword evidence="1" id="KW-0378">Hydrolase</keyword>
<dbReference type="CDD" id="cd07197">
    <property type="entry name" value="nitrilase"/>
    <property type="match status" value="1"/>
</dbReference>
<dbReference type="OrthoDB" id="412018at2759"/>
<dbReference type="PANTHER" id="PTHR43674">
    <property type="entry name" value="NITRILASE C965.09-RELATED"/>
    <property type="match status" value="1"/>
</dbReference>
<evidence type="ECO:0000313" key="5">
    <source>
        <dbReference type="Proteomes" id="UP000886653"/>
    </source>
</evidence>
<sequence length="319" mass="36045">MEDQGNRNGKVIRVAICQFDSNPPNSPSPSMSTSETDVKSDPSQKPINTSLNLDKLEHFVFMAAHQRAELIVLPEYFITGVISDHLHLASKEGQWIEVIKNLAIEHSIDIVAGSIVEKISRDLTPDQKLSSGSERLYNTAYYVNKKGEIIGRYRKKNLWHPERDYLTACTDDHQVFDTEHFRAGMLLCWDLAWPEAFRELMKKGAEVIIVPAFWVLQDIGPIGRKHDPSGKTERKMLDSMVMTRAFENECCVIFVNCGGSGKEGYLGGSTIAMPLKGSLIIFDNPEERLEVVEIDLDVLKDARSIYKIREDYPSKLKEG</sequence>
<dbReference type="EMBL" id="MU167247">
    <property type="protein sequence ID" value="KAG0147466.1"/>
    <property type="molecule type" value="Genomic_DNA"/>
</dbReference>
<accession>A0A9P6NPZ5</accession>
<dbReference type="SUPFAM" id="SSF56317">
    <property type="entry name" value="Carbon-nitrogen hydrolase"/>
    <property type="match status" value="1"/>
</dbReference>
<evidence type="ECO:0000259" key="3">
    <source>
        <dbReference type="PROSITE" id="PS50263"/>
    </source>
</evidence>
<comment type="caution">
    <text evidence="4">The sequence shown here is derived from an EMBL/GenBank/DDBJ whole genome shotgun (WGS) entry which is preliminary data.</text>
</comment>
<name>A0A9P6NPZ5_9BASI</name>
<dbReference type="InterPro" id="IPR036526">
    <property type="entry name" value="C-N_Hydrolase_sf"/>
</dbReference>
<dbReference type="Gene3D" id="3.60.110.10">
    <property type="entry name" value="Carbon-nitrogen hydrolase"/>
    <property type="match status" value="1"/>
</dbReference>
<evidence type="ECO:0000313" key="4">
    <source>
        <dbReference type="EMBL" id="KAG0147466.1"/>
    </source>
</evidence>
<dbReference type="PANTHER" id="PTHR43674:SF16">
    <property type="entry name" value="CARBON-NITROGEN FAMILY, PUTATIVE (AFU_ORTHOLOGUE AFUA_5G02350)-RELATED"/>
    <property type="match status" value="1"/>
</dbReference>
<evidence type="ECO:0000256" key="2">
    <source>
        <dbReference type="SAM" id="MobiDB-lite"/>
    </source>
</evidence>
<dbReference type="PROSITE" id="PS50263">
    <property type="entry name" value="CN_HYDROLASE"/>
    <property type="match status" value="1"/>
</dbReference>
<keyword evidence="5" id="KW-1185">Reference proteome</keyword>
<dbReference type="InterPro" id="IPR003010">
    <property type="entry name" value="C-N_Hydrolase"/>
</dbReference>
<feature type="region of interest" description="Disordered" evidence="2">
    <location>
        <begin position="19"/>
        <end position="46"/>
    </location>
</feature>
<organism evidence="4 5">
    <name type="scientific">Cronartium quercuum f. sp. fusiforme G11</name>
    <dbReference type="NCBI Taxonomy" id="708437"/>
    <lineage>
        <taxon>Eukaryota</taxon>
        <taxon>Fungi</taxon>
        <taxon>Dikarya</taxon>
        <taxon>Basidiomycota</taxon>
        <taxon>Pucciniomycotina</taxon>
        <taxon>Pucciniomycetes</taxon>
        <taxon>Pucciniales</taxon>
        <taxon>Coleosporiaceae</taxon>
        <taxon>Cronartium</taxon>
    </lineage>
</organism>
<proteinExistence type="predicted"/>
<dbReference type="Proteomes" id="UP000886653">
    <property type="component" value="Unassembled WGS sequence"/>
</dbReference>
<evidence type="ECO:0000256" key="1">
    <source>
        <dbReference type="ARBA" id="ARBA00022801"/>
    </source>
</evidence>